<protein>
    <submittedName>
        <fullName evidence="2">Uncharacterized protein</fullName>
    </submittedName>
</protein>
<keyword evidence="1" id="KW-0732">Signal</keyword>
<name>A0ABS9Z5M5_9HYPH</name>
<reference evidence="2" key="1">
    <citation type="journal article" date="2022" name="ISME J.">
        <title>Identification of active gaseous-alkane degraders at natural gas seeps.</title>
        <authorList>
            <person name="Farhan Ul Haque M."/>
            <person name="Hernandez M."/>
            <person name="Crombie A.T."/>
            <person name="Murrell J.C."/>
        </authorList>
    </citation>
    <scope>NUCLEOTIDE SEQUENCE</scope>
    <source>
        <strain evidence="2">PC2</strain>
    </source>
</reference>
<keyword evidence="3" id="KW-1185">Reference proteome</keyword>
<accession>A0ABS9Z5M5</accession>
<evidence type="ECO:0000313" key="3">
    <source>
        <dbReference type="Proteomes" id="UP001139104"/>
    </source>
</evidence>
<dbReference type="Proteomes" id="UP001139104">
    <property type="component" value="Unassembled WGS sequence"/>
</dbReference>
<feature type="chain" id="PRO_5047174695" evidence="1">
    <location>
        <begin position="25"/>
        <end position="109"/>
    </location>
</feature>
<evidence type="ECO:0000313" key="2">
    <source>
        <dbReference type="EMBL" id="MCI4682974.1"/>
    </source>
</evidence>
<gene>
    <name evidence="2" type="ORF">K2U94_09380</name>
</gene>
<dbReference type="EMBL" id="JAIVFP010000001">
    <property type="protein sequence ID" value="MCI4682974.1"/>
    <property type="molecule type" value="Genomic_DNA"/>
</dbReference>
<evidence type="ECO:0000256" key="1">
    <source>
        <dbReference type="SAM" id="SignalP"/>
    </source>
</evidence>
<sequence length="109" mass="11543">MSRVFIPTLFSLAGLCAMADTAQAQTRTCQSEITRLQALVDRAEAGGAPVTDMSEGAFATMHHQPTAASVLAADKDAMARAKSSLDRARKFQAQGKDAACLKALDEIPF</sequence>
<dbReference type="RefSeq" id="WP_243066949.1">
    <property type="nucleotide sequence ID" value="NZ_JAIVFK010000037.1"/>
</dbReference>
<organism evidence="2 3">
    <name type="scientific">Candidatus Rhodoblastus alkanivorans</name>
    <dbReference type="NCBI Taxonomy" id="2954117"/>
    <lineage>
        <taxon>Bacteria</taxon>
        <taxon>Pseudomonadati</taxon>
        <taxon>Pseudomonadota</taxon>
        <taxon>Alphaproteobacteria</taxon>
        <taxon>Hyphomicrobiales</taxon>
        <taxon>Rhodoblastaceae</taxon>
        <taxon>Rhodoblastus</taxon>
    </lineage>
</organism>
<proteinExistence type="predicted"/>
<comment type="caution">
    <text evidence="2">The sequence shown here is derived from an EMBL/GenBank/DDBJ whole genome shotgun (WGS) entry which is preliminary data.</text>
</comment>
<feature type="signal peptide" evidence="1">
    <location>
        <begin position="1"/>
        <end position="24"/>
    </location>
</feature>